<feature type="transmembrane region" description="Helical" evidence="5">
    <location>
        <begin position="437"/>
        <end position="456"/>
    </location>
</feature>
<feature type="transmembrane region" description="Helical" evidence="5">
    <location>
        <begin position="346"/>
        <end position="367"/>
    </location>
</feature>
<dbReference type="InterPro" id="IPR050367">
    <property type="entry name" value="APC_superfamily"/>
</dbReference>
<evidence type="ECO:0000313" key="7">
    <source>
        <dbReference type="EMBL" id="OAT78691.1"/>
    </source>
</evidence>
<feature type="transmembrane region" description="Helical" evidence="5">
    <location>
        <begin position="162"/>
        <end position="181"/>
    </location>
</feature>
<evidence type="ECO:0000256" key="1">
    <source>
        <dbReference type="ARBA" id="ARBA00004141"/>
    </source>
</evidence>
<dbReference type="PANTHER" id="PTHR42770">
    <property type="entry name" value="AMINO ACID TRANSPORTER-RELATED"/>
    <property type="match status" value="1"/>
</dbReference>
<feature type="transmembrane region" description="Helical" evidence="5">
    <location>
        <begin position="48"/>
        <end position="69"/>
    </location>
</feature>
<comment type="subcellular location">
    <subcellularLocation>
        <location evidence="1">Membrane</location>
        <topology evidence="1">Multi-pass membrane protein</topology>
    </subcellularLocation>
</comment>
<dbReference type="STRING" id="1691903.A9B99_02965"/>
<dbReference type="OrthoDB" id="9804700at2"/>
<protein>
    <submittedName>
        <fullName evidence="7">Amino acid permease</fullName>
    </submittedName>
</protein>
<gene>
    <name evidence="7" type="ORF">A9B99_02965</name>
</gene>
<dbReference type="Pfam" id="PF00324">
    <property type="entry name" value="AA_permease"/>
    <property type="match status" value="1"/>
</dbReference>
<accession>A0A1B7L907</accession>
<evidence type="ECO:0000256" key="5">
    <source>
        <dbReference type="SAM" id="Phobius"/>
    </source>
</evidence>
<dbReference type="PIRSF" id="PIRSF006060">
    <property type="entry name" value="AA_transporter"/>
    <property type="match status" value="1"/>
</dbReference>
<keyword evidence="3 5" id="KW-1133">Transmembrane helix</keyword>
<dbReference type="Proteomes" id="UP000078225">
    <property type="component" value="Unassembled WGS sequence"/>
</dbReference>
<feature type="transmembrane region" description="Helical" evidence="5">
    <location>
        <begin position="405"/>
        <end position="425"/>
    </location>
</feature>
<evidence type="ECO:0000256" key="2">
    <source>
        <dbReference type="ARBA" id="ARBA00022692"/>
    </source>
</evidence>
<evidence type="ECO:0000256" key="4">
    <source>
        <dbReference type="ARBA" id="ARBA00023136"/>
    </source>
</evidence>
<dbReference type="EMBL" id="LYRP01000001">
    <property type="protein sequence ID" value="OAT78691.1"/>
    <property type="molecule type" value="Genomic_DNA"/>
</dbReference>
<dbReference type="PANTHER" id="PTHR42770:SF16">
    <property type="entry name" value="AMINO ACID PERMEASE"/>
    <property type="match status" value="1"/>
</dbReference>
<evidence type="ECO:0000256" key="3">
    <source>
        <dbReference type="ARBA" id="ARBA00022989"/>
    </source>
</evidence>
<feature type="transmembrane region" description="Helical" evidence="5">
    <location>
        <begin position="132"/>
        <end position="150"/>
    </location>
</feature>
<feature type="domain" description="Amino acid permease/ SLC12A" evidence="6">
    <location>
        <begin position="32"/>
        <end position="465"/>
    </location>
</feature>
<name>A0A1B7L907_9ENTR</name>
<reference evidence="8" key="1">
    <citation type="submission" date="2016-05" db="EMBL/GenBank/DDBJ databases">
        <authorList>
            <person name="Behera P."/>
            <person name="Vaishampayan P."/>
            <person name="Singh N."/>
            <person name="Raina V."/>
            <person name="Suar M."/>
            <person name="Pattnaik A."/>
            <person name="Rastogi G."/>
        </authorList>
    </citation>
    <scope>NUCLEOTIDE SEQUENCE [LARGE SCALE GENOMIC DNA]</scope>
    <source>
        <strain evidence="8">MP23</strain>
    </source>
</reference>
<keyword evidence="4 5" id="KW-0472">Membrane</keyword>
<feature type="transmembrane region" description="Helical" evidence="5">
    <location>
        <begin position="99"/>
        <end position="120"/>
    </location>
</feature>
<feature type="transmembrane region" description="Helical" evidence="5">
    <location>
        <begin position="286"/>
        <end position="306"/>
    </location>
</feature>
<dbReference type="Gene3D" id="1.20.1740.10">
    <property type="entry name" value="Amino acid/polyamine transporter I"/>
    <property type="match status" value="1"/>
</dbReference>
<dbReference type="AlphaFoldDB" id="A0A1B7L907"/>
<feature type="transmembrane region" description="Helical" evidence="5">
    <location>
        <begin position="373"/>
        <end position="393"/>
    </location>
</feature>
<keyword evidence="8" id="KW-1185">Reference proteome</keyword>
<sequence>MNNETEVQGLRKNTLGVFALVFFVVAAASPLTGIVGGLPIAILSGNGAGMATTYIAASIILGLFSVGYITMSRYVNNTGAFYAYIAAGMGENIGSSASFIALFAYICVQLAVVAMAGFFLSLFVQAHFHLDIPWWILSALSLLLVWVMSVRKIEVGGKLLGVLMLCEIAITLVLDGAVLTQTGQPLSFAAFSPSVFLDGNLGIAFVFAIASFIGFESTAIYGEECREPEKTIPRATLISLVVIALFFCFSAWCLSQVYPASEIKAIAARDPGNFVFTIARQYLGQWSVDVMNVLLITSLFAAALAFHNNISRYIFSVARDGLIWQELCAVHEQNGTPHNACHVHSVIMLLLIIGFGAAGLDPILAVFSFGSAIATLCILLLQAGVSLAVILYFRRQPRHQESQLNTLYIPVASLLTMGATVLLVMNNLTALTGSDSSVVDIIPVLIVLVIPLGYMWSKYKLKHKKRAWA</sequence>
<feature type="transmembrane region" description="Helical" evidence="5">
    <location>
        <begin position="201"/>
        <end position="222"/>
    </location>
</feature>
<evidence type="ECO:0000259" key="6">
    <source>
        <dbReference type="Pfam" id="PF00324"/>
    </source>
</evidence>
<feature type="transmembrane region" description="Helical" evidence="5">
    <location>
        <begin position="234"/>
        <end position="252"/>
    </location>
</feature>
<evidence type="ECO:0000313" key="8">
    <source>
        <dbReference type="Proteomes" id="UP000078225"/>
    </source>
</evidence>
<organism evidence="7 8">
    <name type="scientific">Mangrovibacter phragmitis</name>
    <dbReference type="NCBI Taxonomy" id="1691903"/>
    <lineage>
        <taxon>Bacteria</taxon>
        <taxon>Pseudomonadati</taxon>
        <taxon>Pseudomonadota</taxon>
        <taxon>Gammaproteobacteria</taxon>
        <taxon>Enterobacterales</taxon>
        <taxon>Enterobacteriaceae</taxon>
        <taxon>Mangrovibacter</taxon>
    </lineage>
</organism>
<proteinExistence type="predicted"/>
<feature type="transmembrane region" description="Helical" evidence="5">
    <location>
        <begin position="15"/>
        <end position="42"/>
    </location>
</feature>
<keyword evidence="2 5" id="KW-0812">Transmembrane</keyword>
<dbReference type="GO" id="GO:0016020">
    <property type="term" value="C:membrane"/>
    <property type="evidence" value="ECO:0007669"/>
    <property type="project" value="UniProtKB-SubCell"/>
</dbReference>
<dbReference type="InterPro" id="IPR004841">
    <property type="entry name" value="AA-permease/SLC12A_dom"/>
</dbReference>
<dbReference type="GO" id="GO:0055085">
    <property type="term" value="P:transmembrane transport"/>
    <property type="evidence" value="ECO:0007669"/>
    <property type="project" value="InterPro"/>
</dbReference>
<comment type="caution">
    <text evidence="7">The sequence shown here is derived from an EMBL/GenBank/DDBJ whole genome shotgun (WGS) entry which is preliminary data.</text>
</comment>
<dbReference type="RefSeq" id="WP_064594488.1">
    <property type="nucleotide sequence ID" value="NZ_CP134782.1"/>
</dbReference>